<organism evidence="2 3">
    <name type="scientific">Agrocybe chaxingu</name>
    <dbReference type="NCBI Taxonomy" id="84603"/>
    <lineage>
        <taxon>Eukaryota</taxon>
        <taxon>Fungi</taxon>
        <taxon>Dikarya</taxon>
        <taxon>Basidiomycota</taxon>
        <taxon>Agaricomycotina</taxon>
        <taxon>Agaricomycetes</taxon>
        <taxon>Agaricomycetidae</taxon>
        <taxon>Agaricales</taxon>
        <taxon>Agaricineae</taxon>
        <taxon>Strophariaceae</taxon>
        <taxon>Agrocybe</taxon>
    </lineage>
</organism>
<sequence length="351" mass="39102">MSILPQASPILDFVWYPTASSHDLSSFCFVASVRECPVKLLDASDGRLRASYKIVDHRERQIAPHSLAFNLTAQKLYCGFEDAIEIFDLSRPGEGTRMHTTPSKKSKDGLKGKPPHRYPRHRTDESFYAAGSFTPSTSNIMMFSDQKEGPLMFLQFNPTQPHLLYAAYRGSGTGSIYSWDVRSNVDTPLEILQTPAASTNANSRTNQKFRFDIDLAGRMLGVGDQLGNVSIFDLESTSSEVDGSMRDVGMDGGPLVRQPTLVYKAHDDAVGSVAFHPYMPVLLTTSGSRHFTNEYDEEEDTSESSEEEDADASRQSSRQESTVRRSDLSNPVTFDSSIKVWNFEEKSSHIK</sequence>
<dbReference type="OrthoDB" id="239865at2759"/>
<dbReference type="InterPro" id="IPR015943">
    <property type="entry name" value="WD40/YVTN_repeat-like_dom_sf"/>
</dbReference>
<comment type="caution">
    <text evidence="2">The sequence shown here is derived from an EMBL/GenBank/DDBJ whole genome shotgun (WGS) entry which is preliminary data.</text>
</comment>
<dbReference type="Proteomes" id="UP001148786">
    <property type="component" value="Unassembled WGS sequence"/>
</dbReference>
<feature type="region of interest" description="Disordered" evidence="1">
    <location>
        <begin position="94"/>
        <end position="121"/>
    </location>
</feature>
<dbReference type="Gene3D" id="2.130.10.10">
    <property type="entry name" value="YVTN repeat-like/Quinoprotein amine dehydrogenase"/>
    <property type="match status" value="1"/>
</dbReference>
<evidence type="ECO:0000313" key="3">
    <source>
        <dbReference type="Proteomes" id="UP001148786"/>
    </source>
</evidence>
<evidence type="ECO:0000256" key="1">
    <source>
        <dbReference type="SAM" id="MobiDB-lite"/>
    </source>
</evidence>
<dbReference type="PANTHER" id="PTHR13211">
    <property type="entry name" value="TELOMERASE CAJAL BODY PROTEIN 1"/>
    <property type="match status" value="1"/>
</dbReference>
<gene>
    <name evidence="2" type="ORF">NLJ89_g1193</name>
</gene>
<dbReference type="EMBL" id="JANKHO010000058">
    <property type="protein sequence ID" value="KAJ3516344.1"/>
    <property type="molecule type" value="Genomic_DNA"/>
</dbReference>
<dbReference type="InterPro" id="IPR036322">
    <property type="entry name" value="WD40_repeat_dom_sf"/>
</dbReference>
<dbReference type="InterPro" id="IPR051150">
    <property type="entry name" value="SWT21/TCAB1_mRNA_Telomere"/>
</dbReference>
<accession>A0A9W8N0M0</accession>
<feature type="compositionally biased region" description="Acidic residues" evidence="1">
    <location>
        <begin position="294"/>
        <end position="310"/>
    </location>
</feature>
<name>A0A9W8N0M0_9AGAR</name>
<feature type="region of interest" description="Disordered" evidence="1">
    <location>
        <begin position="289"/>
        <end position="330"/>
    </location>
</feature>
<dbReference type="AlphaFoldDB" id="A0A9W8N0M0"/>
<keyword evidence="3" id="KW-1185">Reference proteome</keyword>
<reference evidence="2" key="1">
    <citation type="submission" date="2022-07" db="EMBL/GenBank/DDBJ databases">
        <title>Genome Sequence of Agrocybe chaxingu.</title>
        <authorList>
            <person name="Buettner E."/>
        </authorList>
    </citation>
    <scope>NUCLEOTIDE SEQUENCE</scope>
    <source>
        <strain evidence="2">MP-N11</strain>
    </source>
</reference>
<evidence type="ECO:0000313" key="2">
    <source>
        <dbReference type="EMBL" id="KAJ3516344.1"/>
    </source>
</evidence>
<dbReference type="PANTHER" id="PTHR13211:SF0">
    <property type="entry name" value="TELOMERASE CAJAL BODY PROTEIN 1"/>
    <property type="match status" value="1"/>
</dbReference>
<dbReference type="SUPFAM" id="SSF50978">
    <property type="entry name" value="WD40 repeat-like"/>
    <property type="match status" value="1"/>
</dbReference>
<proteinExistence type="predicted"/>
<protein>
    <submittedName>
        <fullName evidence="2">Uncharacterized protein</fullName>
    </submittedName>
</protein>